<dbReference type="SUPFAM" id="SSF52540">
    <property type="entry name" value="P-loop containing nucleoside triphosphate hydrolases"/>
    <property type="match status" value="1"/>
</dbReference>
<dbReference type="Proteomes" id="UP000503820">
    <property type="component" value="Unassembled WGS sequence"/>
</dbReference>
<dbReference type="EMBL" id="BLVP01000001">
    <property type="protein sequence ID" value="GFM35772.1"/>
    <property type="molecule type" value="Genomic_DNA"/>
</dbReference>
<dbReference type="GO" id="GO:0043190">
    <property type="term" value="C:ATP-binding cassette (ABC) transporter complex"/>
    <property type="evidence" value="ECO:0007669"/>
    <property type="project" value="TreeGrafter"/>
</dbReference>
<evidence type="ECO:0000256" key="3">
    <source>
        <dbReference type="ARBA" id="ARBA00022741"/>
    </source>
</evidence>
<dbReference type="CDD" id="cd03225">
    <property type="entry name" value="ABC_cobalt_CbiO_domain1"/>
    <property type="match status" value="1"/>
</dbReference>
<dbReference type="RefSeq" id="WP_174408446.1">
    <property type="nucleotide sequence ID" value="NZ_BLVP01000001.1"/>
</dbReference>
<dbReference type="InterPro" id="IPR027417">
    <property type="entry name" value="P-loop_NTPase"/>
</dbReference>
<protein>
    <submittedName>
        <fullName evidence="6">Putative ABC transporter ATP-binding protein</fullName>
    </submittedName>
</protein>
<keyword evidence="4 6" id="KW-0067">ATP-binding</keyword>
<dbReference type="GO" id="GO:0016887">
    <property type="term" value="F:ATP hydrolysis activity"/>
    <property type="evidence" value="ECO:0007669"/>
    <property type="project" value="InterPro"/>
</dbReference>
<comment type="similarity">
    <text evidence="1">Belongs to the ABC transporter superfamily.</text>
</comment>
<keyword evidence="2" id="KW-0813">Transport</keyword>
<evidence type="ECO:0000313" key="7">
    <source>
        <dbReference type="Proteomes" id="UP000503820"/>
    </source>
</evidence>
<comment type="caution">
    <text evidence="6">The sequence shown here is derived from an EMBL/GenBank/DDBJ whole genome shotgun (WGS) entry which is preliminary data.</text>
</comment>
<accession>A0A7J0BRG1</accession>
<dbReference type="PROSITE" id="PS50893">
    <property type="entry name" value="ABC_TRANSPORTER_2"/>
    <property type="match status" value="1"/>
</dbReference>
<dbReference type="InterPro" id="IPR015856">
    <property type="entry name" value="ABC_transpr_CbiO/EcfA_su"/>
</dbReference>
<evidence type="ECO:0000313" key="6">
    <source>
        <dbReference type="EMBL" id="GFM35772.1"/>
    </source>
</evidence>
<proteinExistence type="inferred from homology"/>
<evidence type="ECO:0000256" key="2">
    <source>
        <dbReference type="ARBA" id="ARBA00022448"/>
    </source>
</evidence>
<dbReference type="InterPro" id="IPR017871">
    <property type="entry name" value="ABC_transporter-like_CS"/>
</dbReference>
<keyword evidence="7" id="KW-1185">Reference proteome</keyword>
<keyword evidence="3" id="KW-0547">Nucleotide-binding</keyword>
<dbReference type="GO" id="GO:0042626">
    <property type="term" value="F:ATPase-coupled transmembrane transporter activity"/>
    <property type="evidence" value="ECO:0007669"/>
    <property type="project" value="TreeGrafter"/>
</dbReference>
<name>A0A7J0BRG1_9BACT</name>
<organism evidence="6 7">
    <name type="scientific">Desulfovibrio psychrotolerans</name>
    <dbReference type="NCBI Taxonomy" id="415242"/>
    <lineage>
        <taxon>Bacteria</taxon>
        <taxon>Pseudomonadati</taxon>
        <taxon>Thermodesulfobacteriota</taxon>
        <taxon>Desulfovibrionia</taxon>
        <taxon>Desulfovibrionales</taxon>
        <taxon>Desulfovibrionaceae</taxon>
        <taxon>Desulfovibrio</taxon>
    </lineage>
</organism>
<dbReference type="PANTHER" id="PTHR43553">
    <property type="entry name" value="HEAVY METAL TRANSPORTER"/>
    <property type="match status" value="1"/>
</dbReference>
<sequence>MTHTPSAVSACTSSGGQQNPSVLLETLDIAYTYPGASAPALKDASLRIEQGMRIGVMGHNGSGKTTLFHIIMGLVTPHAGEVRFLQRPMRTEKDFRQLRREVGLLFQQSDDQLFCPTVLEDVAFGPLNLGKTPDEARDIARETLRNVGLRNFEQRITHRLSGGEKKMVALAAVLAMQPQVLLLDEPTNDLDPHTREHLIEQLNALPVTRCIISHDWDFLERTCSSFVSLRQGSVHKTDHVPHVHVHIHDGGDTEHRHEDHD</sequence>
<evidence type="ECO:0000259" key="5">
    <source>
        <dbReference type="PROSITE" id="PS50893"/>
    </source>
</evidence>
<dbReference type="Gene3D" id="3.40.50.300">
    <property type="entry name" value="P-loop containing nucleotide triphosphate hydrolases"/>
    <property type="match status" value="1"/>
</dbReference>
<feature type="domain" description="ABC transporter" evidence="5">
    <location>
        <begin position="24"/>
        <end position="256"/>
    </location>
</feature>
<gene>
    <name evidence="6" type="ORF">DSM19430T_04560</name>
</gene>
<dbReference type="PROSITE" id="PS00211">
    <property type="entry name" value="ABC_TRANSPORTER_1"/>
    <property type="match status" value="1"/>
</dbReference>
<dbReference type="InterPro" id="IPR003593">
    <property type="entry name" value="AAA+_ATPase"/>
</dbReference>
<reference evidence="6 7" key="1">
    <citation type="submission" date="2020-05" db="EMBL/GenBank/DDBJ databases">
        <title>Draft genome sequence of Desulfovibrio psychrotolerans JS1T.</title>
        <authorList>
            <person name="Ueno A."/>
            <person name="Tamazawa S."/>
            <person name="Tamamura S."/>
            <person name="Murakami T."/>
            <person name="Kiyama T."/>
            <person name="Inomata H."/>
            <person name="Amano Y."/>
            <person name="Miyakawa K."/>
            <person name="Tamaki H."/>
            <person name="Naganuma T."/>
            <person name="Kaneko K."/>
        </authorList>
    </citation>
    <scope>NUCLEOTIDE SEQUENCE [LARGE SCALE GENOMIC DNA]</scope>
    <source>
        <strain evidence="6 7">JS1</strain>
    </source>
</reference>
<dbReference type="InterPro" id="IPR050095">
    <property type="entry name" value="ECF_ABC_transporter_ATP-bd"/>
</dbReference>
<dbReference type="SMART" id="SM00382">
    <property type="entry name" value="AAA"/>
    <property type="match status" value="1"/>
</dbReference>
<dbReference type="InterPro" id="IPR003439">
    <property type="entry name" value="ABC_transporter-like_ATP-bd"/>
</dbReference>
<dbReference type="Pfam" id="PF00005">
    <property type="entry name" value="ABC_tran"/>
    <property type="match status" value="1"/>
</dbReference>
<dbReference type="AlphaFoldDB" id="A0A7J0BRG1"/>
<evidence type="ECO:0000256" key="1">
    <source>
        <dbReference type="ARBA" id="ARBA00005417"/>
    </source>
</evidence>
<dbReference type="GO" id="GO:0005524">
    <property type="term" value="F:ATP binding"/>
    <property type="evidence" value="ECO:0007669"/>
    <property type="project" value="UniProtKB-KW"/>
</dbReference>
<dbReference type="PANTHER" id="PTHR43553:SF24">
    <property type="entry name" value="ENERGY-COUPLING FACTOR TRANSPORTER ATP-BINDING PROTEIN ECFA1"/>
    <property type="match status" value="1"/>
</dbReference>
<evidence type="ECO:0000256" key="4">
    <source>
        <dbReference type="ARBA" id="ARBA00022840"/>
    </source>
</evidence>